<organism evidence="2 3">
    <name type="scientific">Acrobeloides nanus</name>
    <dbReference type="NCBI Taxonomy" id="290746"/>
    <lineage>
        <taxon>Eukaryota</taxon>
        <taxon>Metazoa</taxon>
        <taxon>Ecdysozoa</taxon>
        <taxon>Nematoda</taxon>
        <taxon>Chromadorea</taxon>
        <taxon>Rhabditida</taxon>
        <taxon>Tylenchina</taxon>
        <taxon>Cephalobomorpha</taxon>
        <taxon>Cephaloboidea</taxon>
        <taxon>Cephalobidae</taxon>
        <taxon>Acrobeloides</taxon>
    </lineage>
</organism>
<evidence type="ECO:0000313" key="3">
    <source>
        <dbReference type="WBParaSite" id="ACRNAN_scaffold1341.g29403.t1"/>
    </source>
</evidence>
<dbReference type="AlphaFoldDB" id="A0A914CQP7"/>
<feature type="chain" id="PRO_5037747877" evidence="1">
    <location>
        <begin position="21"/>
        <end position="151"/>
    </location>
</feature>
<feature type="signal peptide" evidence="1">
    <location>
        <begin position="1"/>
        <end position="20"/>
    </location>
</feature>
<reference evidence="3" key="1">
    <citation type="submission" date="2022-11" db="UniProtKB">
        <authorList>
            <consortium name="WormBaseParasite"/>
        </authorList>
    </citation>
    <scope>IDENTIFICATION</scope>
</reference>
<dbReference type="WBParaSite" id="ACRNAN_scaffold1341.g29403.t1">
    <property type="protein sequence ID" value="ACRNAN_scaffold1341.g29403.t1"/>
    <property type="gene ID" value="ACRNAN_scaffold1341.g29403"/>
</dbReference>
<proteinExistence type="predicted"/>
<evidence type="ECO:0000256" key="1">
    <source>
        <dbReference type="SAM" id="SignalP"/>
    </source>
</evidence>
<keyword evidence="1" id="KW-0732">Signal</keyword>
<dbReference type="Proteomes" id="UP000887540">
    <property type="component" value="Unplaced"/>
</dbReference>
<protein>
    <submittedName>
        <fullName evidence="3">Uncharacterized protein</fullName>
    </submittedName>
</protein>
<sequence>MLVKFACLIIFFMSVHILDAFIDSIKINHFLLDNIVRKYSPFVITYYTKQHVSREILIEYFKLPEEEQLCLNTVWDDYANFLYKGVDVDMLSEAWLETCPDSNANEEIIYEILDEYYIEFSKQIHKDAVSIAYLSDDDYPKYVGDLIYKVS</sequence>
<name>A0A914CQP7_9BILA</name>
<accession>A0A914CQP7</accession>
<keyword evidence="2" id="KW-1185">Reference proteome</keyword>
<evidence type="ECO:0000313" key="2">
    <source>
        <dbReference type="Proteomes" id="UP000887540"/>
    </source>
</evidence>